<keyword evidence="2" id="KW-1015">Disulfide bond</keyword>
<comment type="caution">
    <text evidence="3">Lacks conserved residue(s) required for the propagation of feature annotation.</text>
</comment>
<dbReference type="WBParaSite" id="HPLM_0000975501-mRNA-1">
    <property type="protein sequence ID" value="HPLM_0000975501-mRNA-1"/>
    <property type="gene ID" value="HPLM_0000975501"/>
</dbReference>
<feature type="compositionally biased region" description="Polar residues" evidence="4">
    <location>
        <begin position="106"/>
        <end position="123"/>
    </location>
</feature>
<feature type="compositionally biased region" description="Acidic residues" evidence="4">
    <location>
        <begin position="42"/>
        <end position="69"/>
    </location>
</feature>
<organism evidence="8">
    <name type="scientific">Haemonchus placei</name>
    <name type="common">Barber's pole worm</name>
    <dbReference type="NCBI Taxonomy" id="6290"/>
    <lineage>
        <taxon>Eukaryota</taxon>
        <taxon>Metazoa</taxon>
        <taxon>Ecdysozoa</taxon>
        <taxon>Nematoda</taxon>
        <taxon>Chromadorea</taxon>
        <taxon>Rhabditida</taxon>
        <taxon>Rhabditina</taxon>
        <taxon>Rhabditomorpha</taxon>
        <taxon>Strongyloidea</taxon>
        <taxon>Trichostrongylidae</taxon>
        <taxon>Haemonchus</taxon>
    </lineage>
</organism>
<dbReference type="Gene3D" id="1.10.10.1940">
    <property type="match status" value="2"/>
</dbReference>
<accession>A0A0N4WG51</accession>
<evidence type="ECO:0000313" key="8">
    <source>
        <dbReference type="WBParaSite" id="HPLM_0000975501-mRNA-1"/>
    </source>
</evidence>
<feature type="domain" description="ShKT" evidence="5">
    <location>
        <begin position="143"/>
        <end position="183"/>
    </location>
</feature>
<evidence type="ECO:0000256" key="2">
    <source>
        <dbReference type="ARBA" id="ARBA00023157"/>
    </source>
</evidence>
<dbReference type="Proteomes" id="UP000268014">
    <property type="component" value="Unassembled WGS sequence"/>
</dbReference>
<proteinExistence type="predicted"/>
<evidence type="ECO:0000259" key="5">
    <source>
        <dbReference type="PROSITE" id="PS51670"/>
    </source>
</evidence>
<keyword evidence="7" id="KW-1185">Reference proteome</keyword>
<dbReference type="SMART" id="SM00254">
    <property type="entry name" value="ShKT"/>
    <property type="match status" value="2"/>
</dbReference>
<evidence type="ECO:0000313" key="6">
    <source>
        <dbReference type="EMBL" id="VDO38290.1"/>
    </source>
</evidence>
<dbReference type="FunFam" id="1.10.10.1940:FF:000002">
    <property type="entry name" value="PHAryngeal gland Toxin-related"/>
    <property type="match status" value="2"/>
</dbReference>
<reference evidence="6 7" key="2">
    <citation type="submission" date="2018-11" db="EMBL/GenBank/DDBJ databases">
        <authorList>
            <consortium name="Pathogen Informatics"/>
        </authorList>
    </citation>
    <scope>NUCLEOTIDE SEQUENCE [LARGE SCALE GENOMIC DNA]</scope>
    <source>
        <strain evidence="6 7">MHpl1</strain>
    </source>
</reference>
<dbReference type="EMBL" id="UZAF01017133">
    <property type="protein sequence ID" value="VDO38290.1"/>
    <property type="molecule type" value="Genomic_DNA"/>
</dbReference>
<protein>
    <submittedName>
        <fullName evidence="8">ShTK domain protein</fullName>
    </submittedName>
</protein>
<dbReference type="PANTHER" id="PTHR46219">
    <property type="entry name" value="PROTEIN CBG11138"/>
    <property type="match status" value="1"/>
</dbReference>
<dbReference type="PROSITE" id="PS51670">
    <property type="entry name" value="SHKT"/>
    <property type="match status" value="2"/>
</dbReference>
<dbReference type="OrthoDB" id="5863778at2759"/>
<reference evidence="8" key="1">
    <citation type="submission" date="2017-02" db="UniProtKB">
        <authorList>
            <consortium name="WormBaseParasite"/>
        </authorList>
    </citation>
    <scope>IDENTIFICATION</scope>
</reference>
<keyword evidence="1" id="KW-0732">Signal</keyword>
<feature type="domain" description="ShKT" evidence="5">
    <location>
        <begin position="198"/>
        <end position="238"/>
    </location>
</feature>
<feature type="region of interest" description="Disordered" evidence="4">
    <location>
        <begin position="20"/>
        <end position="123"/>
    </location>
</feature>
<dbReference type="STRING" id="6290.A0A0N4WG51"/>
<sequence>MSIACKQTNSSYLKKVVPKEISLNQAVRTERIGGSDATNGELTDEDEYEEYEDEEDYEEDEGGEEQDQDDREKEEDGRETTRAVTVGSSKKPKGTEISEKDDKKTSQVMVTTARPTKTSPTSRQPIITKASTKINPVVTSPPCFDKINHITGRSDCPFRRNLCSQASYVQLMRVQCPRTCGFCDSRRIPKSEPVAEECRDMINPRTGRSDCPNRRPLCQNIVYQKLMREQCPRTCGICSFSRSRTSG</sequence>
<dbReference type="InterPro" id="IPR003582">
    <property type="entry name" value="ShKT_dom"/>
</dbReference>
<evidence type="ECO:0000256" key="3">
    <source>
        <dbReference type="PROSITE-ProRule" id="PRU01005"/>
    </source>
</evidence>
<evidence type="ECO:0000256" key="1">
    <source>
        <dbReference type="ARBA" id="ARBA00022729"/>
    </source>
</evidence>
<feature type="compositionally biased region" description="Basic and acidic residues" evidence="4">
    <location>
        <begin position="70"/>
        <end position="81"/>
    </location>
</feature>
<evidence type="ECO:0000256" key="4">
    <source>
        <dbReference type="SAM" id="MobiDB-lite"/>
    </source>
</evidence>
<gene>
    <name evidence="6" type="ORF">HPLM_LOCUS9747</name>
</gene>
<feature type="compositionally biased region" description="Basic and acidic residues" evidence="4">
    <location>
        <begin position="93"/>
        <end position="105"/>
    </location>
</feature>
<name>A0A0N4WG51_HAEPC</name>
<dbReference type="PANTHER" id="PTHR46219:SF5">
    <property type="entry name" value="SHKT DOMAIN-CONTAINING PROTEIN"/>
    <property type="match status" value="1"/>
</dbReference>
<dbReference type="AlphaFoldDB" id="A0A0N4WG51"/>
<dbReference type="Pfam" id="PF01549">
    <property type="entry name" value="ShK"/>
    <property type="match status" value="2"/>
</dbReference>
<evidence type="ECO:0000313" key="7">
    <source>
        <dbReference type="Proteomes" id="UP000268014"/>
    </source>
</evidence>